<organism evidence="2">
    <name type="scientific">Spirodela intermedia</name>
    <name type="common">Intermediate duckweed</name>
    <dbReference type="NCBI Taxonomy" id="51605"/>
    <lineage>
        <taxon>Eukaryota</taxon>
        <taxon>Viridiplantae</taxon>
        <taxon>Streptophyta</taxon>
        <taxon>Embryophyta</taxon>
        <taxon>Tracheophyta</taxon>
        <taxon>Spermatophyta</taxon>
        <taxon>Magnoliopsida</taxon>
        <taxon>Liliopsida</taxon>
        <taxon>Araceae</taxon>
        <taxon>Lemnoideae</taxon>
        <taxon>Spirodela</taxon>
    </lineage>
</organism>
<keyword evidence="3" id="KW-1185">Reference proteome</keyword>
<name>A0A7I8JSH8_SPIIN</name>
<evidence type="ECO:0000256" key="1">
    <source>
        <dbReference type="SAM" id="MobiDB-lite"/>
    </source>
</evidence>
<sequence>MAEAAEEGGGGGDSPAPATSPAAEGERLRRPGPPPADSASGEEGRLRIGCSPPRAGMLIGCGGAGLRTVVRRRRSAVLPEEKIKAPWKKARDRQRHPSSAHPRRNSAGGTELWCAPGVAFAASADDSVDCVVSQQPPMLPPAGSRGGRAADGDRIARERTCIERRGGRRLEQLSSFLDSLPDSTDESPNFRSDQMPSGHRRHLPNCRIPHGGLEELSGLEHLYDHLRSLFSELWWLNFPK</sequence>
<feature type="compositionally biased region" description="Basic residues" evidence="1">
    <location>
        <begin position="85"/>
        <end position="104"/>
    </location>
</feature>
<protein>
    <submittedName>
        <fullName evidence="2">Uncharacterized protein</fullName>
    </submittedName>
</protein>
<gene>
    <name evidence="2" type="ORF">SI7747_17019552</name>
</gene>
<evidence type="ECO:0000313" key="3">
    <source>
        <dbReference type="Proteomes" id="UP001189122"/>
    </source>
</evidence>
<dbReference type="EMBL" id="LR743604">
    <property type="protein sequence ID" value="CAA2634092.1"/>
    <property type="molecule type" value="Genomic_DNA"/>
</dbReference>
<feature type="region of interest" description="Disordered" evidence="1">
    <location>
        <begin position="72"/>
        <end position="110"/>
    </location>
</feature>
<accession>A0A7I8JSH8</accession>
<dbReference type="EMBL" id="CACRZD030000017">
    <property type="protein sequence ID" value="CAA6673136.1"/>
    <property type="molecule type" value="Genomic_DNA"/>
</dbReference>
<evidence type="ECO:0000313" key="2">
    <source>
        <dbReference type="EMBL" id="CAA2634092.1"/>
    </source>
</evidence>
<feature type="compositionally biased region" description="Low complexity" evidence="1">
    <location>
        <begin position="14"/>
        <end position="23"/>
    </location>
</feature>
<reference evidence="2 3" key="1">
    <citation type="submission" date="2019-12" db="EMBL/GenBank/DDBJ databases">
        <authorList>
            <person name="Scholz U."/>
            <person name="Mascher M."/>
            <person name="Fiebig A."/>
        </authorList>
    </citation>
    <scope>NUCLEOTIDE SEQUENCE</scope>
</reference>
<feature type="compositionally biased region" description="Polar residues" evidence="1">
    <location>
        <begin position="186"/>
        <end position="195"/>
    </location>
</feature>
<dbReference type="AlphaFoldDB" id="A0A7I8JSH8"/>
<feature type="region of interest" description="Disordered" evidence="1">
    <location>
        <begin position="178"/>
        <end position="201"/>
    </location>
</feature>
<dbReference type="Proteomes" id="UP001189122">
    <property type="component" value="Unassembled WGS sequence"/>
</dbReference>
<proteinExistence type="predicted"/>
<feature type="region of interest" description="Disordered" evidence="1">
    <location>
        <begin position="1"/>
        <end position="54"/>
    </location>
</feature>